<keyword evidence="3 4" id="KW-0326">Glycosidase</keyword>
<comment type="caution">
    <text evidence="7">The sequence shown here is derived from an EMBL/GenBank/DDBJ whole genome shotgun (WGS) entry which is preliminary data.</text>
</comment>
<evidence type="ECO:0000313" key="8">
    <source>
        <dbReference type="Proteomes" id="UP000626148"/>
    </source>
</evidence>
<dbReference type="InterPro" id="IPR005087">
    <property type="entry name" value="CBM11"/>
</dbReference>
<keyword evidence="2 4" id="KW-0378">Hydrolase</keyword>
<gene>
    <name evidence="7" type="ORF">GCM10007392_15470</name>
</gene>
<proteinExistence type="inferred from homology"/>
<feature type="active site" description="Nucleophile" evidence="4">
    <location>
        <position position="316"/>
    </location>
</feature>
<dbReference type="PROSITE" id="PS51257">
    <property type="entry name" value="PROKAR_LIPOPROTEIN"/>
    <property type="match status" value="1"/>
</dbReference>
<evidence type="ECO:0000256" key="4">
    <source>
        <dbReference type="PROSITE-ProRule" id="PRU01100"/>
    </source>
</evidence>
<dbReference type="AlphaFoldDB" id="A0A918N8Q0"/>
<dbReference type="GO" id="GO:0006080">
    <property type="term" value="P:substituted mannan metabolic process"/>
    <property type="evidence" value="ECO:0007669"/>
    <property type="project" value="InterPro"/>
</dbReference>
<name>A0A918N8Q0_9GAMM</name>
<dbReference type="RefSeq" id="WP_189607964.1">
    <property type="nucleotide sequence ID" value="NZ_BMXR01000003.1"/>
</dbReference>
<dbReference type="GO" id="GO:0030245">
    <property type="term" value="P:cellulose catabolic process"/>
    <property type="evidence" value="ECO:0007669"/>
    <property type="project" value="InterPro"/>
</dbReference>
<feature type="region of interest" description="Disordered" evidence="5">
    <location>
        <begin position="20"/>
        <end position="39"/>
    </location>
</feature>
<dbReference type="InterPro" id="IPR022790">
    <property type="entry name" value="GH26_dom"/>
</dbReference>
<dbReference type="InterPro" id="IPR000805">
    <property type="entry name" value="Glyco_hydro_26"/>
</dbReference>
<dbReference type="InterPro" id="IPR008979">
    <property type="entry name" value="Galactose-bd-like_sf"/>
</dbReference>
<feature type="region of interest" description="Disordered" evidence="5">
    <location>
        <begin position="702"/>
        <end position="721"/>
    </location>
</feature>
<comment type="similarity">
    <text evidence="1 4">Belongs to the glycosyl hydrolase 26 family.</text>
</comment>
<dbReference type="Gene3D" id="3.20.20.80">
    <property type="entry name" value="Glycosidases"/>
    <property type="match status" value="1"/>
</dbReference>
<dbReference type="Gene3D" id="2.60.40.10">
    <property type="entry name" value="Immunoglobulins"/>
    <property type="match status" value="1"/>
</dbReference>
<dbReference type="Proteomes" id="UP000626148">
    <property type="component" value="Unassembled WGS sequence"/>
</dbReference>
<evidence type="ECO:0000256" key="3">
    <source>
        <dbReference type="ARBA" id="ARBA00023295"/>
    </source>
</evidence>
<dbReference type="EMBL" id="BMXR01000003">
    <property type="protein sequence ID" value="GGX49105.1"/>
    <property type="molecule type" value="Genomic_DNA"/>
</dbReference>
<dbReference type="GO" id="GO:0016985">
    <property type="term" value="F:mannan endo-1,4-beta-mannosidase activity"/>
    <property type="evidence" value="ECO:0007669"/>
    <property type="project" value="InterPro"/>
</dbReference>
<organism evidence="7 8">
    <name type="scientific">Saccharospirillum salsuginis</name>
    <dbReference type="NCBI Taxonomy" id="418750"/>
    <lineage>
        <taxon>Bacteria</taxon>
        <taxon>Pseudomonadati</taxon>
        <taxon>Pseudomonadota</taxon>
        <taxon>Gammaproteobacteria</taxon>
        <taxon>Oceanospirillales</taxon>
        <taxon>Saccharospirillaceae</taxon>
        <taxon>Saccharospirillum</taxon>
    </lineage>
</organism>
<keyword evidence="8" id="KW-1185">Reference proteome</keyword>
<dbReference type="SUPFAM" id="SSF49785">
    <property type="entry name" value="Galactose-binding domain-like"/>
    <property type="match status" value="1"/>
</dbReference>
<dbReference type="PROSITE" id="PS51764">
    <property type="entry name" value="GH26"/>
    <property type="match status" value="1"/>
</dbReference>
<evidence type="ECO:0000313" key="7">
    <source>
        <dbReference type="EMBL" id="GGX49105.1"/>
    </source>
</evidence>
<dbReference type="Pfam" id="PF02156">
    <property type="entry name" value="Glyco_hydro_26"/>
    <property type="match status" value="1"/>
</dbReference>
<reference evidence="7" key="1">
    <citation type="journal article" date="2014" name="Int. J. Syst. Evol. Microbiol.">
        <title>Complete genome sequence of Corynebacterium casei LMG S-19264T (=DSM 44701T), isolated from a smear-ripened cheese.</title>
        <authorList>
            <consortium name="US DOE Joint Genome Institute (JGI-PGF)"/>
            <person name="Walter F."/>
            <person name="Albersmeier A."/>
            <person name="Kalinowski J."/>
            <person name="Ruckert C."/>
        </authorList>
    </citation>
    <scope>NUCLEOTIDE SEQUENCE</scope>
    <source>
        <strain evidence="7">KCTC 22169</strain>
    </source>
</reference>
<dbReference type="GO" id="GO:0008810">
    <property type="term" value="F:cellulase activity"/>
    <property type="evidence" value="ECO:0007669"/>
    <property type="project" value="InterPro"/>
</dbReference>
<evidence type="ECO:0000256" key="2">
    <source>
        <dbReference type="ARBA" id="ARBA00022801"/>
    </source>
</evidence>
<evidence type="ECO:0000256" key="1">
    <source>
        <dbReference type="ARBA" id="ARBA00007754"/>
    </source>
</evidence>
<dbReference type="PRINTS" id="PR00739">
    <property type="entry name" value="GLHYDRLASE26"/>
</dbReference>
<feature type="active site" description="Proton donor" evidence="4">
    <location>
        <position position="208"/>
    </location>
</feature>
<reference evidence="7" key="2">
    <citation type="submission" date="2020-09" db="EMBL/GenBank/DDBJ databases">
        <authorList>
            <person name="Sun Q."/>
            <person name="Kim S."/>
        </authorList>
    </citation>
    <scope>NUCLEOTIDE SEQUENCE</scope>
    <source>
        <strain evidence="7">KCTC 22169</strain>
    </source>
</reference>
<protein>
    <recommendedName>
        <fullName evidence="6">GH26 domain-containing protein</fullName>
    </recommendedName>
</protein>
<dbReference type="InterPro" id="IPR013783">
    <property type="entry name" value="Ig-like_fold"/>
</dbReference>
<dbReference type="SUPFAM" id="SSF51445">
    <property type="entry name" value="(Trans)glycosidases"/>
    <property type="match status" value="1"/>
</dbReference>
<accession>A0A918N8Q0</accession>
<sequence>MKHPLIWTAAALLCGCQATSEPRDDDGDGSGAEPTDPDTTLILVDDQASLETRALFRYLRDDTADSVLFGHQHETTQGLTIDRTVGTQSDTFNSVGDFAAVYGWDTLSIVDPKSEGDITAQARLAYERGGILTVSTHFDNPVTVDKRDIEPWPAGTSWDTTPGVAAALPGGSKHDVYRDFLDQMADWANTLTDDDGRPIPVIFRVLHENTGSWFWWGAAQSTPSQYKNLYRFTVEYLRDIKGVHNLLYAYSPDAIPGGDEETYLERYPGDAWVDVIAFDAYGPAENNAAWFDTVVTNAALVSRLAEERGKIPAIAEIGIGAGDVEAGKTDSDWYQTLLNALKNDPDARKVAYLLVWRNAPDGVDGGKPHYWVPTDTQRDIDNGTLADFQAFHADDFTQFNGDLDNVYSDPGEAEPNTPVVYLMNPVDLAKARDTLTIRARITLDDVDSATFTLGDDRIDLTAPTDGLYYTGTIDISLWPEDEVFTSELTVHYRGTSESRTARIIVDNEPNATIPGRVDNFEGYYGLDEFLQQRYTSAGDGVTPSLTQAPDLLESGDYGLAYHYRIGSQGYTGLNRSLAQLDWRAFNTLEFWINPDATGQRLVVQINASGRTWEAYYILGYNTSNLTLEDVNSRGDATPIPELTGPQRVSIPFGDLLQAPWDNPAGTFNPSEINSFSVYVNAVGDTDTDSRLYIDNVEAVHRDGNGDYSDAEPPGTDTGPFSLDQDFTTDTTEAWSIQTWGGSVTATKGHNAGNESLVLSPTWGNATDDKLALSHSLSEGVDLTGLTLTVELYLPAAYIDDGQLGLKLFMQDSDWTYASFGWIGSGELTAGWNTLTVDDIREADLDSAPADFDLTSVQHLGLEFIGNGKSTDIGGDIELGRYRLAPTDEAQLH</sequence>
<evidence type="ECO:0000256" key="5">
    <source>
        <dbReference type="SAM" id="MobiDB-lite"/>
    </source>
</evidence>
<dbReference type="InterPro" id="IPR017853">
    <property type="entry name" value="GH"/>
</dbReference>
<dbReference type="Pfam" id="PF03425">
    <property type="entry name" value="CBM_11"/>
    <property type="match status" value="1"/>
</dbReference>
<dbReference type="PANTHER" id="PTHR40079">
    <property type="entry name" value="MANNAN ENDO-1,4-BETA-MANNOSIDASE E-RELATED"/>
    <property type="match status" value="1"/>
</dbReference>
<dbReference type="PANTHER" id="PTHR40079:SF4">
    <property type="entry name" value="GH26 DOMAIN-CONTAINING PROTEIN-RELATED"/>
    <property type="match status" value="1"/>
</dbReference>
<dbReference type="Gene3D" id="2.60.120.260">
    <property type="entry name" value="Galactose-binding domain-like"/>
    <property type="match status" value="1"/>
</dbReference>
<evidence type="ECO:0000259" key="6">
    <source>
        <dbReference type="PROSITE" id="PS51764"/>
    </source>
</evidence>
<feature type="domain" description="GH26" evidence="6">
    <location>
        <begin position="50"/>
        <end position="401"/>
    </location>
</feature>